<dbReference type="EMBL" id="BSDI01000075">
    <property type="protein sequence ID" value="GLI03031.1"/>
    <property type="molecule type" value="Genomic_DNA"/>
</dbReference>
<organism evidence="2 3">
    <name type="scientific">Phytohabitans aurantiacus</name>
    <dbReference type="NCBI Taxonomy" id="3016789"/>
    <lineage>
        <taxon>Bacteria</taxon>
        <taxon>Bacillati</taxon>
        <taxon>Actinomycetota</taxon>
        <taxon>Actinomycetes</taxon>
        <taxon>Micromonosporales</taxon>
        <taxon>Micromonosporaceae</taxon>
    </lineage>
</organism>
<dbReference type="Proteomes" id="UP001144280">
    <property type="component" value="Unassembled WGS sequence"/>
</dbReference>
<sequence>MVRSRVIVGGLTLGGLLAAVLVLAGVVHVRVTGGHTADPTPSPRLGPLTATQPELSEALLAAADLPDGYRETPPPRTAAGPDRRERCRALFERPWDVTRARATDRAVGDFAGRRDGTLLRQALTLFGSDGAQRAFGELRAASGACPEFDARLDDGTAVRVHLREMALRRVGDEAYAVRVTARGESGTRAGYLAVGRVGAVLSVLRHLGPAGTVDPDDVADTLRRALDRAQPLGQWPASPGKMESCRLCASPSPR</sequence>
<evidence type="ECO:0000256" key="1">
    <source>
        <dbReference type="SAM" id="MobiDB-lite"/>
    </source>
</evidence>
<gene>
    <name evidence="2" type="ORF">Pa4123_83090</name>
</gene>
<feature type="region of interest" description="Disordered" evidence="1">
    <location>
        <begin position="233"/>
        <end position="254"/>
    </location>
</feature>
<dbReference type="RefSeq" id="WP_281904914.1">
    <property type="nucleotide sequence ID" value="NZ_BSDI01000075.1"/>
</dbReference>
<evidence type="ECO:0000313" key="3">
    <source>
        <dbReference type="Proteomes" id="UP001144280"/>
    </source>
</evidence>
<proteinExistence type="predicted"/>
<reference evidence="2" key="1">
    <citation type="submission" date="2022-12" db="EMBL/GenBank/DDBJ databases">
        <title>New Phytohabitans aurantiacus sp. RD004123 nov., an actinomycete isolated from soil.</title>
        <authorList>
            <person name="Triningsih D.W."/>
            <person name="Harunari E."/>
            <person name="Igarashi Y."/>
        </authorList>
    </citation>
    <scope>NUCLEOTIDE SEQUENCE</scope>
    <source>
        <strain evidence="2">RD004123</strain>
    </source>
</reference>
<accession>A0ABQ5R8D2</accession>
<keyword evidence="3" id="KW-1185">Reference proteome</keyword>
<name>A0ABQ5R8D2_9ACTN</name>
<comment type="caution">
    <text evidence="2">The sequence shown here is derived from an EMBL/GenBank/DDBJ whole genome shotgun (WGS) entry which is preliminary data.</text>
</comment>
<feature type="region of interest" description="Disordered" evidence="1">
    <location>
        <begin position="64"/>
        <end position="83"/>
    </location>
</feature>
<protein>
    <recommendedName>
        <fullName evidence="4">PknH-like extracellular domain-containing protein</fullName>
    </recommendedName>
</protein>
<evidence type="ECO:0000313" key="2">
    <source>
        <dbReference type="EMBL" id="GLI03031.1"/>
    </source>
</evidence>
<evidence type="ECO:0008006" key="4">
    <source>
        <dbReference type="Google" id="ProtNLM"/>
    </source>
</evidence>